<evidence type="ECO:0000313" key="2">
    <source>
        <dbReference type="WBParaSite" id="RSKR_0001076500.1"/>
    </source>
</evidence>
<organism evidence="1 2">
    <name type="scientific">Rhabditophanes sp. KR3021</name>
    <dbReference type="NCBI Taxonomy" id="114890"/>
    <lineage>
        <taxon>Eukaryota</taxon>
        <taxon>Metazoa</taxon>
        <taxon>Ecdysozoa</taxon>
        <taxon>Nematoda</taxon>
        <taxon>Chromadorea</taxon>
        <taxon>Rhabditida</taxon>
        <taxon>Tylenchina</taxon>
        <taxon>Panagrolaimomorpha</taxon>
        <taxon>Strongyloidoidea</taxon>
        <taxon>Alloionematidae</taxon>
        <taxon>Rhabditophanes</taxon>
    </lineage>
</organism>
<reference evidence="2" key="1">
    <citation type="submission" date="2016-11" db="UniProtKB">
        <authorList>
            <consortium name="WormBaseParasite"/>
        </authorList>
    </citation>
    <scope>IDENTIFICATION</scope>
    <source>
        <strain evidence="2">KR3021</strain>
    </source>
</reference>
<name>A0AC35UDR2_9BILA</name>
<dbReference type="Proteomes" id="UP000095286">
    <property type="component" value="Unplaced"/>
</dbReference>
<protein>
    <submittedName>
        <fullName evidence="2">MFS domain-containing protein</fullName>
    </submittedName>
</protein>
<sequence>MANGVYSAVPFLFQVVLKMGWSFFVSKLVKENKITLNTSAKLSQFISGITTAIFFFLIPLTLDCTKPYITVLLLAIGTSGFDLLSCGFLVSLLSIAPNHTGLLTSLHTMNGIMARIGAPYLFSLFRTTGTPEDWKNILWLIGGLWLFVSIIFTIFGSVEVQPWNNTSKPNNVNDFKKKGEETLFIEGVNEIVVIT</sequence>
<dbReference type="WBParaSite" id="RSKR_0001076500.1">
    <property type="protein sequence ID" value="RSKR_0001076500.1"/>
    <property type="gene ID" value="RSKR_0001076500"/>
</dbReference>
<accession>A0AC35UDR2</accession>
<evidence type="ECO:0000313" key="1">
    <source>
        <dbReference type="Proteomes" id="UP000095286"/>
    </source>
</evidence>
<proteinExistence type="predicted"/>